<dbReference type="SMART" id="SM00986">
    <property type="entry name" value="UDG"/>
    <property type="match status" value="1"/>
</dbReference>
<dbReference type="Gene3D" id="3.40.470.10">
    <property type="entry name" value="Uracil-DNA glycosylase-like domain"/>
    <property type="match status" value="1"/>
</dbReference>
<evidence type="ECO:0000259" key="1">
    <source>
        <dbReference type="SMART" id="SM00986"/>
    </source>
</evidence>
<gene>
    <name evidence="2" type="ORF">MJO58_20560</name>
</gene>
<keyword evidence="3" id="KW-1185">Reference proteome</keyword>
<dbReference type="Proteomes" id="UP001055171">
    <property type="component" value="Chromosome"/>
</dbReference>
<dbReference type="RefSeq" id="WP_239723368.1">
    <property type="nucleotide sequence ID" value="NZ_CP092423.2"/>
</dbReference>
<dbReference type="EC" id="3.2.2.15" evidence="2"/>
<dbReference type="InterPro" id="IPR005122">
    <property type="entry name" value="Uracil-DNA_glycosylase-like"/>
</dbReference>
<dbReference type="InterPro" id="IPR026353">
    <property type="entry name" value="Hypoxan-DNA_Glyclase"/>
</dbReference>
<dbReference type="SUPFAM" id="SSF52141">
    <property type="entry name" value="Uracil-DNA glycosylase-like"/>
    <property type="match status" value="1"/>
</dbReference>
<protein>
    <submittedName>
        <fullName evidence="2">DNA-deoxyinosine glycosylase</fullName>
        <ecNumber evidence="2">3.2.2.15</ecNumber>
    </submittedName>
</protein>
<dbReference type="GO" id="GO:0033958">
    <property type="term" value="F:DNA-deoxyinosine glycosylase activity"/>
    <property type="evidence" value="ECO:0007669"/>
    <property type="project" value="UniProtKB-EC"/>
</dbReference>
<dbReference type="SMART" id="SM00987">
    <property type="entry name" value="UreE_C"/>
    <property type="match status" value="1"/>
</dbReference>
<keyword evidence="2" id="KW-0378">Hydrolase</keyword>
<dbReference type="EMBL" id="CP092423">
    <property type="protein sequence ID" value="ULP45238.1"/>
    <property type="molecule type" value="Genomic_DNA"/>
</dbReference>
<accession>A0ABY3V6V3</accession>
<dbReference type="CDD" id="cd10032">
    <property type="entry name" value="UDG-F6_HDG"/>
    <property type="match status" value="1"/>
</dbReference>
<evidence type="ECO:0000313" key="3">
    <source>
        <dbReference type="Proteomes" id="UP001055171"/>
    </source>
</evidence>
<keyword evidence="2" id="KW-0326">Glycosidase</keyword>
<dbReference type="NCBIfam" id="TIGR04274">
    <property type="entry name" value="hypoxanDNAglyco"/>
    <property type="match status" value="1"/>
</dbReference>
<dbReference type="InterPro" id="IPR036895">
    <property type="entry name" value="Uracil-DNA_glycosylase-like_sf"/>
</dbReference>
<sequence length="178" mass="19463">MPPPLLHGFPPVVDERARMLILGSFPSAQSLAAHQYYANPRNAFWPIAGELFGFDANAPYESRLAALQSHAVALWDVLRSCRRVGSADSAIDPEGLVVNDFAGLFTDYPGITRVYFNGAKAAEMYRRLAQPDERLEFQRLPSSSPAHATRPGVKLAAWRALLAPTGSTSSPDEPGRRD</sequence>
<feature type="domain" description="Uracil-DNA glycosylase-like" evidence="1">
    <location>
        <begin position="10"/>
        <end position="162"/>
    </location>
</feature>
<dbReference type="Pfam" id="PF03167">
    <property type="entry name" value="UDG"/>
    <property type="match status" value="1"/>
</dbReference>
<reference evidence="2" key="1">
    <citation type="submission" date="2022-08" db="EMBL/GenBank/DDBJ databases">
        <title>Complete genome sequence of 14 non-tuberculosis mycobacteria type-strains.</title>
        <authorList>
            <person name="Igarashi Y."/>
            <person name="Osugi A."/>
            <person name="Mitarai S."/>
        </authorList>
    </citation>
    <scope>NUCLEOTIDE SEQUENCE</scope>
    <source>
        <strain evidence="2">ATCC 51985</strain>
    </source>
</reference>
<evidence type="ECO:0000313" key="2">
    <source>
        <dbReference type="EMBL" id="ULP45238.1"/>
    </source>
</evidence>
<organism evidence="2 3">
    <name type="scientific">Mycobacterium lentiflavum</name>
    <dbReference type="NCBI Taxonomy" id="141349"/>
    <lineage>
        <taxon>Bacteria</taxon>
        <taxon>Bacillati</taxon>
        <taxon>Actinomycetota</taxon>
        <taxon>Actinomycetes</taxon>
        <taxon>Mycobacteriales</taxon>
        <taxon>Mycobacteriaceae</taxon>
        <taxon>Mycobacterium</taxon>
        <taxon>Mycobacterium simiae complex</taxon>
    </lineage>
</organism>
<name>A0ABY3V6V3_MYCLN</name>
<proteinExistence type="predicted"/>